<feature type="non-terminal residue" evidence="2">
    <location>
        <position position="250"/>
    </location>
</feature>
<evidence type="ECO:0000256" key="1">
    <source>
        <dbReference type="SAM" id="MobiDB-lite"/>
    </source>
</evidence>
<dbReference type="AlphaFoldDB" id="X0Y9J0"/>
<reference evidence="2" key="1">
    <citation type="journal article" date="2014" name="Front. Microbiol.">
        <title>High frequency of phylogenetically diverse reductive dehalogenase-homologous genes in deep subseafloor sedimentary metagenomes.</title>
        <authorList>
            <person name="Kawai M."/>
            <person name="Futagami T."/>
            <person name="Toyoda A."/>
            <person name="Takaki Y."/>
            <person name="Nishi S."/>
            <person name="Hori S."/>
            <person name="Arai W."/>
            <person name="Tsubouchi T."/>
            <person name="Morono Y."/>
            <person name="Uchiyama I."/>
            <person name="Ito T."/>
            <person name="Fujiyama A."/>
            <person name="Inagaki F."/>
            <person name="Takami H."/>
        </authorList>
    </citation>
    <scope>NUCLEOTIDE SEQUENCE</scope>
    <source>
        <strain evidence="2">Expedition CK06-06</strain>
    </source>
</reference>
<protein>
    <submittedName>
        <fullName evidence="2">Uncharacterized protein</fullName>
    </submittedName>
</protein>
<organism evidence="2">
    <name type="scientific">marine sediment metagenome</name>
    <dbReference type="NCBI Taxonomy" id="412755"/>
    <lineage>
        <taxon>unclassified sequences</taxon>
        <taxon>metagenomes</taxon>
        <taxon>ecological metagenomes</taxon>
    </lineage>
</organism>
<feature type="region of interest" description="Disordered" evidence="1">
    <location>
        <begin position="223"/>
        <end position="250"/>
    </location>
</feature>
<sequence>KPSKESRMMLTDLLLKETNEGNLLGFWVFNAPLYIRLMFSVGARIHKSSVPVAAVKDYKTAVENAVDVLKHSGLTPGARRYKRFTKDDWTIELENYGIRFELIGSDIIYTIAHGSLKEAYVEKFFKLHEKVLGEAGLTAKGYYYRIINWEKLEKSTWKARKMYIDGLKDLNKRVPCKFSVLFGLNKFMSTIVGISRQFVPVPITTARNLEKALAIIEREKNKETEPKITKKGKKPPEKTYTEEQIGKYSE</sequence>
<evidence type="ECO:0000313" key="2">
    <source>
        <dbReference type="EMBL" id="GAG33526.1"/>
    </source>
</evidence>
<gene>
    <name evidence="2" type="ORF">S01H1_64988</name>
</gene>
<dbReference type="EMBL" id="BARS01042872">
    <property type="protein sequence ID" value="GAG33526.1"/>
    <property type="molecule type" value="Genomic_DNA"/>
</dbReference>
<proteinExistence type="predicted"/>
<feature type="non-terminal residue" evidence="2">
    <location>
        <position position="1"/>
    </location>
</feature>
<accession>X0Y9J0</accession>
<comment type="caution">
    <text evidence="2">The sequence shown here is derived from an EMBL/GenBank/DDBJ whole genome shotgun (WGS) entry which is preliminary data.</text>
</comment>
<name>X0Y9J0_9ZZZZ</name>